<name>I0KW64_9ACTN</name>
<feature type="transmembrane region" description="Helical" evidence="1">
    <location>
        <begin position="282"/>
        <end position="298"/>
    </location>
</feature>
<dbReference type="SUPFAM" id="SSF103473">
    <property type="entry name" value="MFS general substrate transporter"/>
    <property type="match status" value="1"/>
</dbReference>
<evidence type="ECO:0000313" key="2">
    <source>
        <dbReference type="EMBL" id="CCH15811.1"/>
    </source>
</evidence>
<feature type="transmembrane region" description="Helical" evidence="1">
    <location>
        <begin position="76"/>
        <end position="96"/>
    </location>
</feature>
<sequence length="402" mass="40619">MSYRELARATHPAFFPIGFLARLPYAMTPLGTLLLLHHATGSYAFAGAAAAAQSLAIGAGGVIVGRLADRTSIRQLGVYLAVANAVALAGLLAATFADRPTLFAAAVLVGATQPQVGPLIRVHWSHVTRSRPEKATLITTALSYEAAADEASFIAGPAVVGLLAAAWAPVPAGAPLTACIVLLLAAAAPVALLYTAAPERAPSRSMPAPLPRAGLAAMCAAMAIMGAIFGAVQVGVTAYATAANNPSAAGMLYAALGAGSAIAGIAYAWIPSRVALRTRYRLFALGLLVAMILLPAGGTRLPLAAVVLIAGIAIAPYMITIYAMTEQLAPTRVATTMTIVCAAGPVGTAAGQSLAGLLVEQSGHWAPLMLPPVLAAAALVLAMTIRTMSADRSSFPGDADTT</sequence>
<reference evidence="3" key="1">
    <citation type="journal article" date="2012" name="J. Bacteriol.">
        <title>Genome Sequence of Micromonospora lupini Lupac 08, Isolated from Root Nodules of Lupinus angustifolius.</title>
        <authorList>
            <person name="Alonso-Vega P."/>
            <person name="Normand P."/>
            <person name="Bacigalupe R."/>
            <person name="Pujic P."/>
            <person name="Lajus A."/>
            <person name="Vallenet D."/>
            <person name="Carro L."/>
            <person name="Coll P."/>
            <person name="Trujillo M.E."/>
        </authorList>
    </citation>
    <scope>NUCLEOTIDE SEQUENCE [LARGE SCALE GENOMIC DNA]</scope>
    <source>
        <strain evidence="3">Lupac 08</strain>
    </source>
</reference>
<feature type="transmembrane region" description="Helical" evidence="1">
    <location>
        <begin position="215"/>
        <end position="239"/>
    </location>
</feature>
<feature type="transmembrane region" description="Helical" evidence="1">
    <location>
        <begin position="337"/>
        <end position="359"/>
    </location>
</feature>
<proteinExistence type="predicted"/>
<keyword evidence="1" id="KW-1133">Transmembrane helix</keyword>
<keyword evidence="1" id="KW-0812">Transmembrane</keyword>
<dbReference type="Gene3D" id="1.20.1250.20">
    <property type="entry name" value="MFS general substrate transporter like domains"/>
    <property type="match status" value="2"/>
</dbReference>
<keyword evidence="1" id="KW-0472">Membrane</keyword>
<feature type="transmembrane region" description="Helical" evidence="1">
    <location>
        <begin position="365"/>
        <end position="385"/>
    </location>
</feature>
<gene>
    <name evidence="2" type="ORF">MILUP08_40722</name>
</gene>
<dbReference type="eggNOG" id="COG2814">
    <property type="taxonomic scope" value="Bacteria"/>
</dbReference>
<dbReference type="RefSeq" id="WP_007455187.1">
    <property type="nucleotide sequence ID" value="NZ_HF570108.1"/>
</dbReference>
<feature type="transmembrane region" description="Helical" evidence="1">
    <location>
        <begin position="304"/>
        <end position="325"/>
    </location>
</feature>
<feature type="transmembrane region" description="Helical" evidence="1">
    <location>
        <begin position="174"/>
        <end position="194"/>
    </location>
</feature>
<dbReference type="PANTHER" id="PTHR23542">
    <property type="match status" value="1"/>
</dbReference>
<dbReference type="AlphaFoldDB" id="I0KW64"/>
<feature type="transmembrane region" description="Helical" evidence="1">
    <location>
        <begin position="12"/>
        <end position="36"/>
    </location>
</feature>
<feature type="transmembrane region" description="Helical" evidence="1">
    <location>
        <begin position="42"/>
        <end position="64"/>
    </location>
</feature>
<dbReference type="OrthoDB" id="9180256at2"/>
<organism evidence="2 3">
    <name type="scientific">Micromonospora lupini str. Lupac 08</name>
    <dbReference type="NCBI Taxonomy" id="1150864"/>
    <lineage>
        <taxon>Bacteria</taxon>
        <taxon>Bacillati</taxon>
        <taxon>Actinomycetota</taxon>
        <taxon>Actinomycetes</taxon>
        <taxon>Micromonosporales</taxon>
        <taxon>Micromonosporaceae</taxon>
        <taxon>Micromonospora</taxon>
    </lineage>
</organism>
<keyword evidence="3" id="KW-1185">Reference proteome</keyword>
<feature type="transmembrane region" description="Helical" evidence="1">
    <location>
        <begin position="251"/>
        <end position="270"/>
    </location>
</feature>
<protein>
    <submittedName>
        <fullName evidence="2">Major facilitator superfamily (MFS) transporter</fullName>
    </submittedName>
</protein>
<dbReference type="InterPro" id="IPR036259">
    <property type="entry name" value="MFS_trans_sf"/>
</dbReference>
<comment type="caution">
    <text evidence="2">The sequence shown here is derived from an EMBL/GenBank/DDBJ whole genome shotgun (WGS) entry which is preliminary data.</text>
</comment>
<dbReference type="STRING" id="1150864.MILUP08_40722"/>
<dbReference type="EMBL" id="CAIE01000010">
    <property type="protein sequence ID" value="CCH15811.1"/>
    <property type="molecule type" value="Genomic_DNA"/>
</dbReference>
<evidence type="ECO:0000313" key="3">
    <source>
        <dbReference type="Proteomes" id="UP000003448"/>
    </source>
</evidence>
<evidence type="ECO:0000256" key="1">
    <source>
        <dbReference type="SAM" id="Phobius"/>
    </source>
</evidence>
<dbReference type="Proteomes" id="UP000003448">
    <property type="component" value="Unassembled WGS sequence"/>
</dbReference>
<dbReference type="PANTHER" id="PTHR23542:SF1">
    <property type="entry name" value="MAJOR FACILITATOR SUPERFAMILY (MFS) PROFILE DOMAIN-CONTAINING PROTEIN"/>
    <property type="match status" value="1"/>
</dbReference>
<accession>I0KW64</accession>